<keyword evidence="6" id="KW-1185">Reference proteome</keyword>
<gene>
    <name evidence="5" type="ORF">EDC63_101627</name>
</gene>
<sequence>MRFRSLFPYFWLLTLVWHSLVAAAPISVALESDAAIGLYTSFLKDQTSQLKLTDAEAIYKSGKFLQSQSPFLNFGIGSKPVWIHFSVDNPTGVPVTKRLSIETAWLDSIDIYVKHQGINVAEYHLGDSKPFALRPLNSRFFTLDQRFNTGVSDVFLRIETPDPMVVPIYLMNPKMAQHQEIEQGYSYGIIYGFLFALIAYNMTLFIGLRSSRFFFYSLYLTMFMAMNIAYTSHGYQWIWPLSVKWQLWAPPVLMYFYSLSGLLFAIRFLDTKDNSPRIYNAVLWYSAVFGVWLAAAIMMDSQLYALLSAFTFMSLFTIIMLFLGGVSVYSGHKPARYFLLAAIAAMVGAVLTTLSTWGFIPLNNWTFRAVEIGMLIDATLLALALAYQFRVGQEEKIRAEQLAQLDPLTGLNNRRAFYDKTAPLWSMTLRNGRSPSVILLDIDLFKEINDNYGHPHGDKVLVVISNLLKKLIRQADVLARWGGEEFIIYLPETSPQEATTLAERLRSEISNIRVPHSTGETAVTASFGVAPRNTQHATLDSLIATADDFLYHSKQQGRNRVTCSSVSQ</sequence>
<dbReference type="GO" id="GO:0052621">
    <property type="term" value="F:diguanylate cyclase activity"/>
    <property type="evidence" value="ECO:0007669"/>
    <property type="project" value="UniProtKB-EC"/>
</dbReference>
<feature type="transmembrane region" description="Helical" evidence="3">
    <location>
        <begin position="337"/>
        <end position="360"/>
    </location>
</feature>
<dbReference type="PANTHER" id="PTHR45138:SF9">
    <property type="entry name" value="DIGUANYLATE CYCLASE DGCM-RELATED"/>
    <property type="match status" value="1"/>
</dbReference>
<dbReference type="GO" id="GO:1902201">
    <property type="term" value="P:negative regulation of bacterial-type flagellum-dependent cell motility"/>
    <property type="evidence" value="ECO:0007669"/>
    <property type="project" value="TreeGrafter"/>
</dbReference>
<dbReference type="FunFam" id="3.30.70.270:FF:000001">
    <property type="entry name" value="Diguanylate cyclase domain protein"/>
    <property type="match status" value="1"/>
</dbReference>
<dbReference type="SUPFAM" id="SSF55073">
    <property type="entry name" value="Nucleotide cyclase"/>
    <property type="match status" value="1"/>
</dbReference>
<feature type="transmembrane region" description="Helical" evidence="3">
    <location>
        <begin position="305"/>
        <end position="325"/>
    </location>
</feature>
<keyword evidence="3" id="KW-0812">Transmembrane</keyword>
<reference evidence="5 6" key="1">
    <citation type="submission" date="2019-03" db="EMBL/GenBank/DDBJ databases">
        <title>Genomic Encyclopedia of Type Strains, Phase IV (KMG-IV): sequencing the most valuable type-strain genomes for metagenomic binning, comparative biology and taxonomic classification.</title>
        <authorList>
            <person name="Goeker M."/>
        </authorList>
    </citation>
    <scope>NUCLEOTIDE SEQUENCE [LARGE SCALE GENOMIC DNA]</scope>
    <source>
        <strain evidence="5 6">DSM 100309</strain>
    </source>
</reference>
<keyword evidence="3" id="KW-1133">Transmembrane helix</keyword>
<evidence type="ECO:0000259" key="4">
    <source>
        <dbReference type="PROSITE" id="PS50887"/>
    </source>
</evidence>
<dbReference type="InterPro" id="IPR029787">
    <property type="entry name" value="Nucleotide_cyclase"/>
</dbReference>
<comment type="catalytic activity">
    <reaction evidence="2">
        <text>2 GTP = 3',3'-c-di-GMP + 2 diphosphate</text>
        <dbReference type="Rhea" id="RHEA:24898"/>
        <dbReference type="ChEBI" id="CHEBI:33019"/>
        <dbReference type="ChEBI" id="CHEBI:37565"/>
        <dbReference type="ChEBI" id="CHEBI:58805"/>
        <dbReference type="EC" id="2.7.7.65"/>
    </reaction>
</comment>
<dbReference type="InterPro" id="IPR000160">
    <property type="entry name" value="GGDEF_dom"/>
</dbReference>
<dbReference type="GO" id="GO:0043709">
    <property type="term" value="P:cell adhesion involved in single-species biofilm formation"/>
    <property type="evidence" value="ECO:0007669"/>
    <property type="project" value="TreeGrafter"/>
</dbReference>
<dbReference type="EMBL" id="SMCO01000001">
    <property type="protein sequence ID" value="TCV90653.1"/>
    <property type="molecule type" value="Genomic_DNA"/>
</dbReference>
<dbReference type="InterPro" id="IPR011622">
    <property type="entry name" value="7TMR_DISM_rcpt_extracell_dom2"/>
</dbReference>
<dbReference type="PROSITE" id="PS50887">
    <property type="entry name" value="GGDEF"/>
    <property type="match status" value="1"/>
</dbReference>
<comment type="caution">
    <text evidence="5">The sequence shown here is derived from an EMBL/GenBank/DDBJ whole genome shotgun (WGS) entry which is preliminary data.</text>
</comment>
<dbReference type="InterPro" id="IPR011623">
    <property type="entry name" value="7TMR_DISM_rcpt_extracell_dom1"/>
</dbReference>
<dbReference type="Proteomes" id="UP000295367">
    <property type="component" value="Unassembled WGS sequence"/>
</dbReference>
<evidence type="ECO:0000256" key="1">
    <source>
        <dbReference type="ARBA" id="ARBA00012528"/>
    </source>
</evidence>
<name>A0A4R3YIY9_9PROT</name>
<accession>A0A4R3YIY9</accession>
<feature type="transmembrane region" description="Helical" evidence="3">
    <location>
        <begin position="213"/>
        <end position="232"/>
    </location>
</feature>
<dbReference type="CDD" id="cd01949">
    <property type="entry name" value="GGDEF"/>
    <property type="match status" value="1"/>
</dbReference>
<dbReference type="Pfam" id="PF07696">
    <property type="entry name" value="7TMR-DISMED2"/>
    <property type="match status" value="1"/>
</dbReference>
<dbReference type="Gene3D" id="3.30.70.270">
    <property type="match status" value="1"/>
</dbReference>
<dbReference type="RefSeq" id="WP_124947440.1">
    <property type="nucleotide sequence ID" value="NZ_BHVT01000073.1"/>
</dbReference>
<dbReference type="Pfam" id="PF00990">
    <property type="entry name" value="GGDEF"/>
    <property type="match status" value="1"/>
</dbReference>
<dbReference type="EC" id="2.7.7.65" evidence="1"/>
<dbReference type="Pfam" id="PF07695">
    <property type="entry name" value="7TMR-DISM_7TM"/>
    <property type="match status" value="1"/>
</dbReference>
<feature type="domain" description="GGDEF" evidence="4">
    <location>
        <begin position="433"/>
        <end position="566"/>
    </location>
</feature>
<protein>
    <recommendedName>
        <fullName evidence="1">diguanylate cyclase</fullName>
        <ecNumber evidence="1">2.7.7.65</ecNumber>
    </recommendedName>
</protein>
<dbReference type="SMART" id="SM00267">
    <property type="entry name" value="GGDEF"/>
    <property type="match status" value="1"/>
</dbReference>
<evidence type="ECO:0000313" key="5">
    <source>
        <dbReference type="EMBL" id="TCV90653.1"/>
    </source>
</evidence>
<evidence type="ECO:0000313" key="6">
    <source>
        <dbReference type="Proteomes" id="UP000295367"/>
    </source>
</evidence>
<dbReference type="GO" id="GO:0005886">
    <property type="term" value="C:plasma membrane"/>
    <property type="evidence" value="ECO:0007669"/>
    <property type="project" value="TreeGrafter"/>
</dbReference>
<dbReference type="OrthoDB" id="5289013at2"/>
<keyword evidence="3" id="KW-0472">Membrane</keyword>
<evidence type="ECO:0000256" key="3">
    <source>
        <dbReference type="SAM" id="Phobius"/>
    </source>
</evidence>
<dbReference type="NCBIfam" id="TIGR00254">
    <property type="entry name" value="GGDEF"/>
    <property type="match status" value="1"/>
</dbReference>
<dbReference type="PANTHER" id="PTHR45138">
    <property type="entry name" value="REGULATORY COMPONENTS OF SENSORY TRANSDUCTION SYSTEM"/>
    <property type="match status" value="1"/>
</dbReference>
<feature type="transmembrane region" description="Helical" evidence="3">
    <location>
        <begin position="252"/>
        <end position="269"/>
    </location>
</feature>
<evidence type="ECO:0000256" key="2">
    <source>
        <dbReference type="ARBA" id="ARBA00034247"/>
    </source>
</evidence>
<organism evidence="5 6">
    <name type="scientific">Sulfurirhabdus autotrophica</name>
    <dbReference type="NCBI Taxonomy" id="1706046"/>
    <lineage>
        <taxon>Bacteria</taxon>
        <taxon>Pseudomonadati</taxon>
        <taxon>Pseudomonadota</taxon>
        <taxon>Betaproteobacteria</taxon>
        <taxon>Nitrosomonadales</taxon>
        <taxon>Sulfuricellaceae</taxon>
        <taxon>Sulfurirhabdus</taxon>
    </lineage>
</organism>
<dbReference type="InterPro" id="IPR043128">
    <property type="entry name" value="Rev_trsase/Diguanyl_cyclase"/>
</dbReference>
<feature type="transmembrane region" description="Helical" evidence="3">
    <location>
        <begin position="281"/>
        <end position="299"/>
    </location>
</feature>
<feature type="transmembrane region" description="Helical" evidence="3">
    <location>
        <begin position="185"/>
        <end position="206"/>
    </location>
</feature>
<feature type="transmembrane region" description="Helical" evidence="3">
    <location>
        <begin position="372"/>
        <end position="389"/>
    </location>
</feature>
<dbReference type="AlphaFoldDB" id="A0A4R3YIY9"/>
<dbReference type="Gene3D" id="2.60.40.2380">
    <property type="match status" value="1"/>
</dbReference>
<proteinExistence type="predicted"/>
<dbReference type="InterPro" id="IPR050469">
    <property type="entry name" value="Diguanylate_Cyclase"/>
</dbReference>